<dbReference type="Pfam" id="PF26158">
    <property type="entry name" value="Claudin_TMEM179-179B"/>
    <property type="match status" value="1"/>
</dbReference>
<evidence type="ECO:0000313" key="10">
    <source>
        <dbReference type="Proteomes" id="UP000694421"/>
    </source>
</evidence>
<evidence type="ECO:0000256" key="7">
    <source>
        <dbReference type="SAM" id="Phobius"/>
    </source>
</evidence>
<sequence length="221" mass="24132">MAQLSWLLLAEVALNGAAFLCGIISASSLTVTQGEFGGRCILYGSVIYNGTLNLSSSSHVSVCYFVSAISILTAIFSFLAMLFIIYNNCFVDRQLTDIIWIKGLLGFVAGVIFFLLISACILRVGMDTLCGSILKSTAASSCQKAQHRQWAKPYNAEKFYDNLYTAEAAAWVNFFFWCLKAVLLVVKCVSKDSSWPLQSNQTGSDETSPIVGDRSESAYSQ</sequence>
<dbReference type="InterPro" id="IPR059010">
    <property type="entry name" value="TMEM179-179B"/>
</dbReference>
<feature type="compositionally biased region" description="Polar residues" evidence="6">
    <location>
        <begin position="194"/>
        <end position="207"/>
    </location>
</feature>
<evidence type="ECO:0000256" key="2">
    <source>
        <dbReference type="ARBA" id="ARBA00022692"/>
    </source>
</evidence>
<reference evidence="9" key="1">
    <citation type="submission" date="2025-08" db="UniProtKB">
        <authorList>
            <consortium name="Ensembl"/>
        </authorList>
    </citation>
    <scope>IDENTIFICATION</scope>
</reference>
<organism evidence="9 10">
    <name type="scientific">Salvator merianae</name>
    <name type="common">Argentine black and white tegu</name>
    <name type="synonym">Tupinambis merianae</name>
    <dbReference type="NCBI Taxonomy" id="96440"/>
    <lineage>
        <taxon>Eukaryota</taxon>
        <taxon>Metazoa</taxon>
        <taxon>Chordata</taxon>
        <taxon>Craniata</taxon>
        <taxon>Vertebrata</taxon>
        <taxon>Euteleostomi</taxon>
        <taxon>Lepidosauria</taxon>
        <taxon>Squamata</taxon>
        <taxon>Bifurcata</taxon>
        <taxon>Unidentata</taxon>
        <taxon>Episquamata</taxon>
        <taxon>Laterata</taxon>
        <taxon>Teiioidea</taxon>
        <taxon>Teiidae</taxon>
        <taxon>Salvator</taxon>
    </lineage>
</organism>
<keyword evidence="3 7" id="KW-1133">Transmembrane helix</keyword>
<accession>A0A8D0BVW5</accession>
<comment type="subcellular location">
    <subcellularLocation>
        <location evidence="1">Membrane</location>
        <topology evidence="1">Multi-pass membrane protein</topology>
    </subcellularLocation>
</comment>
<feature type="signal peptide" evidence="8">
    <location>
        <begin position="1"/>
        <end position="18"/>
    </location>
</feature>
<dbReference type="PANTHER" id="PTHR31056:SF1">
    <property type="entry name" value="TRANSMEMBRANE PROTEIN 179B"/>
    <property type="match status" value="1"/>
</dbReference>
<evidence type="ECO:0000256" key="6">
    <source>
        <dbReference type="SAM" id="MobiDB-lite"/>
    </source>
</evidence>
<evidence type="ECO:0000256" key="1">
    <source>
        <dbReference type="ARBA" id="ARBA00004141"/>
    </source>
</evidence>
<evidence type="ECO:0000256" key="5">
    <source>
        <dbReference type="ARBA" id="ARBA00093776"/>
    </source>
</evidence>
<evidence type="ECO:0000313" key="9">
    <source>
        <dbReference type="Ensembl" id="ENSSMRP00000013942.1"/>
    </source>
</evidence>
<dbReference type="InterPro" id="IPR029776">
    <property type="entry name" value="TMEM179B"/>
</dbReference>
<feature type="chain" id="PRO_5034407709" evidence="8">
    <location>
        <begin position="19"/>
        <end position="221"/>
    </location>
</feature>
<dbReference type="AlphaFoldDB" id="A0A8D0BVW5"/>
<evidence type="ECO:0000256" key="3">
    <source>
        <dbReference type="ARBA" id="ARBA00022989"/>
    </source>
</evidence>
<keyword evidence="8" id="KW-0732">Signal</keyword>
<dbReference type="OMA" id="YWVYTFC"/>
<dbReference type="Proteomes" id="UP000694421">
    <property type="component" value="Unplaced"/>
</dbReference>
<proteinExistence type="inferred from homology"/>
<evidence type="ECO:0000256" key="8">
    <source>
        <dbReference type="SAM" id="SignalP"/>
    </source>
</evidence>
<dbReference type="Ensembl" id="ENSSMRT00000016231.1">
    <property type="protein sequence ID" value="ENSSMRP00000013942.1"/>
    <property type="gene ID" value="ENSSMRG00000010845.1"/>
</dbReference>
<feature type="transmembrane region" description="Helical" evidence="7">
    <location>
        <begin position="62"/>
        <end position="86"/>
    </location>
</feature>
<evidence type="ECO:0000256" key="4">
    <source>
        <dbReference type="ARBA" id="ARBA00023136"/>
    </source>
</evidence>
<feature type="region of interest" description="Disordered" evidence="6">
    <location>
        <begin position="194"/>
        <end position="221"/>
    </location>
</feature>
<keyword evidence="10" id="KW-1185">Reference proteome</keyword>
<keyword evidence="2 7" id="KW-0812">Transmembrane</keyword>
<dbReference type="GeneTree" id="ENSGT00510000048151"/>
<dbReference type="GO" id="GO:0005730">
    <property type="term" value="C:nucleolus"/>
    <property type="evidence" value="ECO:0007669"/>
    <property type="project" value="Ensembl"/>
</dbReference>
<name>A0A8D0BVW5_SALMN</name>
<reference evidence="9" key="2">
    <citation type="submission" date="2025-09" db="UniProtKB">
        <authorList>
            <consortium name="Ensembl"/>
        </authorList>
    </citation>
    <scope>IDENTIFICATION</scope>
</reference>
<protein>
    <submittedName>
        <fullName evidence="9">Transmembrane protein 179B</fullName>
    </submittedName>
</protein>
<dbReference type="GO" id="GO:0016607">
    <property type="term" value="C:nuclear speck"/>
    <property type="evidence" value="ECO:0007669"/>
    <property type="project" value="Ensembl"/>
</dbReference>
<feature type="transmembrane region" description="Helical" evidence="7">
    <location>
        <begin position="98"/>
        <end position="122"/>
    </location>
</feature>
<comment type="similarity">
    <text evidence="5">Belongs to the TMEM179 family.</text>
</comment>
<keyword evidence="4 7" id="KW-0472">Membrane</keyword>
<dbReference type="PANTHER" id="PTHR31056">
    <property type="entry name" value="TRANSMEMBRANE PROTEIN 179B"/>
    <property type="match status" value="1"/>
</dbReference>